<keyword evidence="1" id="KW-0472">Membrane</keyword>
<keyword evidence="1" id="KW-1133">Transmembrane helix</keyword>
<evidence type="ECO:0000313" key="3">
    <source>
        <dbReference type="EMBL" id="QJA83625.1"/>
    </source>
</evidence>
<sequence>METENNTCKAHSGFKTDIINMKADISKLWEKWDTMQKTIIAIFVTLSLNLVGIIFLLLRN</sequence>
<protein>
    <submittedName>
        <fullName evidence="2">Uncharacterized protein</fullName>
    </submittedName>
</protein>
<organism evidence="2">
    <name type="scientific">viral metagenome</name>
    <dbReference type="NCBI Taxonomy" id="1070528"/>
    <lineage>
        <taxon>unclassified sequences</taxon>
        <taxon>metagenomes</taxon>
        <taxon>organismal metagenomes</taxon>
    </lineage>
</organism>
<name>A0A6M3IZN5_9ZZZZ</name>
<dbReference type="EMBL" id="MT141487">
    <property type="protein sequence ID" value="QJA63000.1"/>
    <property type="molecule type" value="Genomic_DNA"/>
</dbReference>
<evidence type="ECO:0000256" key="1">
    <source>
        <dbReference type="SAM" id="Phobius"/>
    </source>
</evidence>
<feature type="transmembrane region" description="Helical" evidence="1">
    <location>
        <begin position="38"/>
        <end position="58"/>
    </location>
</feature>
<keyword evidence="1" id="KW-0812">Transmembrane</keyword>
<accession>A0A6M3IZN5</accession>
<dbReference type="EMBL" id="MT142514">
    <property type="protein sequence ID" value="QJA83625.1"/>
    <property type="molecule type" value="Genomic_DNA"/>
</dbReference>
<proteinExistence type="predicted"/>
<evidence type="ECO:0000313" key="2">
    <source>
        <dbReference type="EMBL" id="QJA63000.1"/>
    </source>
</evidence>
<reference evidence="2" key="1">
    <citation type="submission" date="2020-03" db="EMBL/GenBank/DDBJ databases">
        <title>The deep terrestrial virosphere.</title>
        <authorList>
            <person name="Holmfeldt K."/>
            <person name="Nilsson E."/>
            <person name="Simone D."/>
            <person name="Lopez-Fernandez M."/>
            <person name="Wu X."/>
            <person name="de Brujin I."/>
            <person name="Lundin D."/>
            <person name="Andersson A."/>
            <person name="Bertilsson S."/>
            <person name="Dopson M."/>
        </authorList>
    </citation>
    <scope>NUCLEOTIDE SEQUENCE</scope>
    <source>
        <strain evidence="3">MM415A00270</strain>
        <strain evidence="2">MM415B00672</strain>
    </source>
</reference>
<dbReference type="AlphaFoldDB" id="A0A6M3IZN5"/>
<gene>
    <name evidence="3" type="ORF">MM415A00270_0033</name>
    <name evidence="2" type="ORF">MM415B00672_0018</name>
</gene>